<evidence type="ECO:0000256" key="1">
    <source>
        <dbReference type="ARBA" id="ARBA00022516"/>
    </source>
</evidence>
<accession>A0A7J6WKR5</accession>
<keyword evidence="13" id="KW-1185">Reference proteome</keyword>
<dbReference type="GO" id="GO:0005789">
    <property type="term" value="C:endoplasmic reticulum membrane"/>
    <property type="evidence" value="ECO:0007669"/>
    <property type="project" value="TreeGrafter"/>
</dbReference>
<evidence type="ECO:0000256" key="2">
    <source>
        <dbReference type="ARBA" id="ARBA00022548"/>
    </source>
</evidence>
<keyword evidence="8" id="KW-1207">Sterol metabolism</keyword>
<keyword evidence="1" id="KW-0444">Lipid biosynthesis</keyword>
<gene>
    <name evidence="12" type="ORF">FRX31_012433</name>
</gene>
<organism evidence="12 13">
    <name type="scientific">Thalictrum thalictroides</name>
    <name type="common">Rue-anemone</name>
    <name type="synonym">Anemone thalictroides</name>
    <dbReference type="NCBI Taxonomy" id="46969"/>
    <lineage>
        <taxon>Eukaryota</taxon>
        <taxon>Viridiplantae</taxon>
        <taxon>Streptophyta</taxon>
        <taxon>Embryophyta</taxon>
        <taxon>Tracheophyta</taxon>
        <taxon>Spermatophyta</taxon>
        <taxon>Magnoliopsida</taxon>
        <taxon>Ranunculales</taxon>
        <taxon>Ranunculaceae</taxon>
        <taxon>Thalictroideae</taxon>
        <taxon>Thalictrum</taxon>
    </lineage>
</organism>
<evidence type="ECO:0000256" key="5">
    <source>
        <dbReference type="ARBA" id="ARBA00023002"/>
    </source>
</evidence>
<evidence type="ECO:0000256" key="6">
    <source>
        <dbReference type="ARBA" id="ARBA00023011"/>
    </source>
</evidence>
<dbReference type="OrthoDB" id="1936489at2759"/>
<sequence>MHRAAAPPQPQPPVRAENVPGAAGPDGDPECCSSWKETIMAETPKMVHAPIVTYVSVLSLLTLCPPFVILLWYTMVHADGSVVQTWNYLNQQGLQGFKDLWPIPTAIAWKIIAAFAAFEALLQLFLPGKRVEGPISPMGNQPVYKANGVLAYAVTLVTYISLWW</sequence>
<feature type="transmembrane region" description="Helical" evidence="11">
    <location>
        <begin position="107"/>
        <end position="126"/>
    </location>
</feature>
<keyword evidence="2" id="KW-0153">Cholesterol metabolism</keyword>
<dbReference type="Proteomes" id="UP000554482">
    <property type="component" value="Unassembled WGS sequence"/>
</dbReference>
<keyword evidence="11" id="KW-0472">Membrane</keyword>
<keyword evidence="5" id="KW-0560">Oxidoreductase</keyword>
<keyword evidence="6" id="KW-0756">Sterol biosynthesis</keyword>
<dbReference type="EMBL" id="JABWDY010013929">
    <property type="protein sequence ID" value="KAF5197979.1"/>
    <property type="molecule type" value="Genomic_DNA"/>
</dbReference>
<feature type="transmembrane region" description="Helical" evidence="11">
    <location>
        <begin position="146"/>
        <end position="163"/>
    </location>
</feature>
<protein>
    <submittedName>
        <fullName evidence="12">7-dehydrocholesterol reductase</fullName>
    </submittedName>
</protein>
<evidence type="ECO:0000256" key="4">
    <source>
        <dbReference type="ARBA" id="ARBA00022955"/>
    </source>
</evidence>
<keyword evidence="9" id="KW-0753">Steroid metabolism</keyword>
<keyword evidence="7" id="KW-0443">Lipid metabolism</keyword>
<keyword evidence="3" id="KW-0152">Cholesterol biosynthesis</keyword>
<evidence type="ECO:0000256" key="8">
    <source>
        <dbReference type="ARBA" id="ARBA00023166"/>
    </source>
</evidence>
<dbReference type="PANTHER" id="PTHR21257">
    <property type="entry name" value="DELTA(14)-STEROL REDUCTASE"/>
    <property type="match status" value="1"/>
</dbReference>
<keyword evidence="11" id="KW-0812">Transmembrane</keyword>
<evidence type="ECO:0000313" key="12">
    <source>
        <dbReference type="EMBL" id="KAF5197979.1"/>
    </source>
</evidence>
<keyword evidence="4" id="KW-0752">Steroid biosynthesis</keyword>
<reference evidence="12 13" key="1">
    <citation type="submission" date="2020-06" db="EMBL/GenBank/DDBJ databases">
        <title>Transcriptomic and genomic resources for Thalictrum thalictroides and T. hernandezii: Facilitating candidate gene discovery in an emerging model plant lineage.</title>
        <authorList>
            <person name="Arias T."/>
            <person name="Riano-Pachon D.M."/>
            <person name="Di Stilio V.S."/>
        </authorList>
    </citation>
    <scope>NUCLEOTIDE SEQUENCE [LARGE SCALE GENOMIC DNA]</scope>
    <source>
        <strain evidence="13">cv. WT478/WT964</strain>
        <tissue evidence="12">Leaves</tissue>
    </source>
</reference>
<evidence type="ECO:0000256" key="3">
    <source>
        <dbReference type="ARBA" id="ARBA00022778"/>
    </source>
</evidence>
<feature type="transmembrane region" description="Helical" evidence="11">
    <location>
        <begin position="51"/>
        <end position="73"/>
    </location>
</feature>
<feature type="region of interest" description="Disordered" evidence="10">
    <location>
        <begin position="1"/>
        <end position="29"/>
    </location>
</feature>
<evidence type="ECO:0000256" key="11">
    <source>
        <dbReference type="SAM" id="Phobius"/>
    </source>
</evidence>
<dbReference type="AlphaFoldDB" id="A0A7J6WKR5"/>
<proteinExistence type="predicted"/>
<dbReference type="PANTHER" id="PTHR21257:SF38">
    <property type="entry name" value="7-DEHYDROCHOLESTEROL REDUCTASE"/>
    <property type="match status" value="1"/>
</dbReference>
<name>A0A7J6WKR5_THATH</name>
<dbReference type="GO" id="GO:0006695">
    <property type="term" value="P:cholesterol biosynthetic process"/>
    <property type="evidence" value="ECO:0007669"/>
    <property type="project" value="UniProtKB-KW"/>
</dbReference>
<dbReference type="GO" id="GO:0047598">
    <property type="term" value="F:7-dehydrocholesterol reductase activity"/>
    <property type="evidence" value="ECO:0007669"/>
    <property type="project" value="TreeGrafter"/>
</dbReference>
<dbReference type="GO" id="GO:0016132">
    <property type="term" value="P:brassinosteroid biosynthetic process"/>
    <property type="evidence" value="ECO:0007669"/>
    <property type="project" value="TreeGrafter"/>
</dbReference>
<evidence type="ECO:0000256" key="7">
    <source>
        <dbReference type="ARBA" id="ARBA00023098"/>
    </source>
</evidence>
<keyword evidence="11" id="KW-1133">Transmembrane helix</keyword>
<evidence type="ECO:0000256" key="9">
    <source>
        <dbReference type="ARBA" id="ARBA00023221"/>
    </source>
</evidence>
<comment type="caution">
    <text evidence="12">The sequence shown here is derived from an EMBL/GenBank/DDBJ whole genome shotgun (WGS) entry which is preliminary data.</text>
</comment>
<evidence type="ECO:0000256" key="10">
    <source>
        <dbReference type="SAM" id="MobiDB-lite"/>
    </source>
</evidence>
<evidence type="ECO:0000313" key="13">
    <source>
        <dbReference type="Proteomes" id="UP000554482"/>
    </source>
</evidence>